<dbReference type="Proteomes" id="UP000190750">
    <property type="component" value="Unassembled WGS sequence"/>
</dbReference>
<dbReference type="OrthoDB" id="8911307at2"/>
<keyword evidence="2" id="KW-1185">Reference proteome</keyword>
<dbReference type="AlphaFoldDB" id="A0A1T1ATM0"/>
<sequence>MNQHTDTALGADDAFLPQDADTDFESVGDHHRAAAHHFAAAARHHLAAAAADDEGDTETADRHSFLAYRQRLNGVQYAEIAVMDSESAEDVIESGL</sequence>
<evidence type="ECO:0000313" key="1">
    <source>
        <dbReference type="EMBL" id="OOV07454.1"/>
    </source>
</evidence>
<protein>
    <submittedName>
        <fullName evidence="1">Uncharacterized protein</fullName>
    </submittedName>
</protein>
<comment type="caution">
    <text evidence="1">The sequence shown here is derived from an EMBL/GenBank/DDBJ whole genome shotgun (WGS) entry which is preliminary data.</text>
</comment>
<reference evidence="1 2" key="1">
    <citation type="submission" date="2017-01" db="EMBL/GenBank/DDBJ databases">
        <title>Genome sequencing of Rhodoferax fermentans JCM 7819.</title>
        <authorList>
            <person name="Kim Y.J."/>
            <person name="Farh M.E.-A."/>
            <person name="Yang D.-C."/>
        </authorList>
    </citation>
    <scope>NUCLEOTIDE SEQUENCE [LARGE SCALE GENOMIC DNA]</scope>
    <source>
        <strain evidence="1 2">JCM 7819</strain>
    </source>
</reference>
<proteinExistence type="predicted"/>
<name>A0A1T1ATM0_RHOFE</name>
<dbReference type="EMBL" id="MTJN01000002">
    <property type="protein sequence ID" value="OOV07454.1"/>
    <property type="molecule type" value="Genomic_DNA"/>
</dbReference>
<dbReference type="STRING" id="28066.RF819_12600"/>
<organism evidence="1 2">
    <name type="scientific">Rhodoferax fermentans</name>
    <dbReference type="NCBI Taxonomy" id="28066"/>
    <lineage>
        <taxon>Bacteria</taxon>
        <taxon>Pseudomonadati</taxon>
        <taxon>Pseudomonadota</taxon>
        <taxon>Betaproteobacteria</taxon>
        <taxon>Burkholderiales</taxon>
        <taxon>Comamonadaceae</taxon>
        <taxon>Rhodoferax</taxon>
    </lineage>
</organism>
<gene>
    <name evidence="1" type="ORF">RF819_12600</name>
</gene>
<accession>A0A1T1ATM0</accession>
<evidence type="ECO:0000313" key="2">
    <source>
        <dbReference type="Proteomes" id="UP000190750"/>
    </source>
</evidence>
<dbReference type="RefSeq" id="WP_078365297.1">
    <property type="nucleotide sequence ID" value="NZ_MTJN01000002.1"/>
</dbReference>